<keyword evidence="15" id="KW-1015">Disulfide bond</keyword>
<evidence type="ECO:0000256" key="7">
    <source>
        <dbReference type="ARBA" id="ARBA00022696"/>
    </source>
</evidence>
<keyword evidence="13" id="KW-0094">Blood coagulation</keyword>
<evidence type="ECO:0000256" key="13">
    <source>
        <dbReference type="ARBA" id="ARBA00023084"/>
    </source>
</evidence>
<keyword evidence="14" id="KW-0472">Membrane</keyword>
<dbReference type="EMBL" id="JAHRIN010025938">
    <property type="protein sequence ID" value="MEQ2200334.1"/>
    <property type="molecule type" value="Genomic_DNA"/>
</dbReference>
<keyword evidence="16" id="KW-0325">Glycoprotein</keyword>
<name>A0ABV0QWU9_9TELE</name>
<keyword evidence="8" id="KW-0479">Metal-binding</keyword>
<evidence type="ECO:0000256" key="11">
    <source>
        <dbReference type="ARBA" id="ARBA00022833"/>
    </source>
</evidence>
<keyword evidence="11" id="KW-0862">Zinc</keyword>
<gene>
    <name evidence="21" type="ORF">XENOCAPTIV_027710</name>
</gene>
<proteinExistence type="inferred from homology"/>
<evidence type="ECO:0000256" key="1">
    <source>
        <dbReference type="ARBA" id="ARBA00001947"/>
    </source>
</evidence>
<keyword evidence="10" id="KW-0378">Hydrolase</keyword>
<evidence type="ECO:0000313" key="21">
    <source>
        <dbReference type="EMBL" id="MEQ2200334.1"/>
    </source>
</evidence>
<evidence type="ECO:0000256" key="19">
    <source>
        <dbReference type="ARBA" id="ARBA00031824"/>
    </source>
</evidence>
<keyword evidence="12" id="KW-1133">Transmembrane helix</keyword>
<accession>A0ABV0QWU9</accession>
<evidence type="ECO:0000256" key="18">
    <source>
        <dbReference type="ARBA" id="ARBA00031114"/>
    </source>
</evidence>
<comment type="similarity">
    <text evidence="3">Belongs to the nucleotide pyrophosphatase/phosphodiesterase family.</text>
</comment>
<dbReference type="EC" id="3.6.1.29" evidence="4"/>
<comment type="caution">
    <text evidence="21">The sequence shown here is derived from an EMBL/GenBank/DDBJ whole genome shotgun (WGS) entry which is preliminary data.</text>
</comment>
<organism evidence="21 22">
    <name type="scientific">Xenoophorus captivus</name>
    <dbReference type="NCBI Taxonomy" id="1517983"/>
    <lineage>
        <taxon>Eukaryota</taxon>
        <taxon>Metazoa</taxon>
        <taxon>Chordata</taxon>
        <taxon>Craniata</taxon>
        <taxon>Vertebrata</taxon>
        <taxon>Euteleostomi</taxon>
        <taxon>Actinopterygii</taxon>
        <taxon>Neopterygii</taxon>
        <taxon>Teleostei</taxon>
        <taxon>Neoteleostei</taxon>
        <taxon>Acanthomorphata</taxon>
        <taxon>Ovalentaria</taxon>
        <taxon>Atherinomorphae</taxon>
        <taxon>Cyprinodontiformes</taxon>
        <taxon>Goodeidae</taxon>
        <taxon>Xenoophorus</taxon>
    </lineage>
</organism>
<dbReference type="InterPro" id="IPR002591">
    <property type="entry name" value="Phosphodiest/P_Trfase"/>
</dbReference>
<evidence type="ECO:0000256" key="16">
    <source>
        <dbReference type="ARBA" id="ARBA00023180"/>
    </source>
</evidence>
<keyword evidence="9" id="KW-0732">Signal</keyword>
<keyword evidence="5" id="KW-1003">Cell membrane</keyword>
<evidence type="ECO:0000256" key="20">
    <source>
        <dbReference type="ARBA" id="ARBA00047780"/>
    </source>
</evidence>
<comment type="cofactor">
    <cofactor evidence="1">
        <name>Zn(2+)</name>
        <dbReference type="ChEBI" id="CHEBI:29105"/>
    </cofactor>
</comment>
<evidence type="ECO:0000313" key="22">
    <source>
        <dbReference type="Proteomes" id="UP001434883"/>
    </source>
</evidence>
<evidence type="ECO:0000256" key="17">
    <source>
        <dbReference type="ARBA" id="ARBA00025036"/>
    </source>
</evidence>
<dbReference type="PANTHER" id="PTHR10151:SF79">
    <property type="entry name" value="BIS(5'-ADENOSYL)-TRIPHOSPHATASE ENPP4"/>
    <property type="match status" value="1"/>
</dbReference>
<protein>
    <recommendedName>
        <fullName evidence="4">bis(5'-adenosyl)-triphosphatase</fullName>
        <ecNumber evidence="4">3.6.1.29</ecNumber>
    </recommendedName>
    <alternativeName>
        <fullName evidence="19">AP3A hydrolase</fullName>
    </alternativeName>
    <alternativeName>
        <fullName evidence="18">Ectonucleotide pyrophosphatase/phosphodiesterase family member 4</fullName>
    </alternativeName>
</protein>
<evidence type="ECO:0000256" key="5">
    <source>
        <dbReference type="ARBA" id="ARBA00022475"/>
    </source>
</evidence>
<keyword evidence="7" id="KW-0356">Hemostasis</keyword>
<evidence type="ECO:0000256" key="12">
    <source>
        <dbReference type="ARBA" id="ARBA00022989"/>
    </source>
</evidence>
<dbReference type="Pfam" id="PF01663">
    <property type="entry name" value="Phosphodiest"/>
    <property type="match status" value="1"/>
</dbReference>
<evidence type="ECO:0000256" key="14">
    <source>
        <dbReference type="ARBA" id="ARBA00023136"/>
    </source>
</evidence>
<evidence type="ECO:0000256" key="6">
    <source>
        <dbReference type="ARBA" id="ARBA00022692"/>
    </source>
</evidence>
<evidence type="ECO:0000256" key="9">
    <source>
        <dbReference type="ARBA" id="ARBA00022729"/>
    </source>
</evidence>
<keyword evidence="6" id="KW-0812">Transmembrane</keyword>
<dbReference type="Proteomes" id="UP001434883">
    <property type="component" value="Unassembled WGS sequence"/>
</dbReference>
<dbReference type="InterPro" id="IPR017850">
    <property type="entry name" value="Alkaline_phosphatase_core_sf"/>
</dbReference>
<comment type="function">
    <text evidence="17">Hydrolyzes extracellular Ap3A into AMP and ADP, and Ap4A into AMP and ATP. Ap3A and Ap4A are diadenosine polyphosphates thought to induce proliferation of vascular smooth muscle cells. Acts as a procoagulant, mediating platelet aggregation at the site of nascent thrombus via release of ADP from Ap3A and activation of ADP receptors.</text>
</comment>
<evidence type="ECO:0000256" key="15">
    <source>
        <dbReference type="ARBA" id="ARBA00023157"/>
    </source>
</evidence>
<evidence type="ECO:0000256" key="4">
    <source>
        <dbReference type="ARBA" id="ARBA00012377"/>
    </source>
</evidence>
<dbReference type="PANTHER" id="PTHR10151">
    <property type="entry name" value="ECTONUCLEOTIDE PYROPHOSPHATASE/PHOSPHODIESTERASE"/>
    <property type="match status" value="1"/>
</dbReference>
<comment type="subcellular location">
    <subcellularLocation>
        <location evidence="2">Cell membrane</location>
        <topology evidence="2">Single-pass type I membrane protein</topology>
    </subcellularLocation>
</comment>
<evidence type="ECO:0000256" key="10">
    <source>
        <dbReference type="ARBA" id="ARBA00022801"/>
    </source>
</evidence>
<dbReference type="Gene3D" id="3.40.720.10">
    <property type="entry name" value="Alkaline Phosphatase, subunit A"/>
    <property type="match status" value="1"/>
</dbReference>
<dbReference type="SUPFAM" id="SSF53649">
    <property type="entry name" value="Alkaline phosphatase-like"/>
    <property type="match status" value="1"/>
</dbReference>
<evidence type="ECO:0000256" key="8">
    <source>
        <dbReference type="ARBA" id="ARBA00022723"/>
    </source>
</evidence>
<evidence type="ECO:0000256" key="3">
    <source>
        <dbReference type="ARBA" id="ARBA00010594"/>
    </source>
</evidence>
<evidence type="ECO:0000256" key="2">
    <source>
        <dbReference type="ARBA" id="ARBA00004251"/>
    </source>
</evidence>
<sequence>SHGILASSMYDPISHKHFSIRNDNDPMWWSAAQPLWLTALDSGYKTAAVMWPGSDVTNRTPTHYFPYNSDMTFQQRLGNVTNWILGDEKVMMISATRLMCN</sequence>
<comment type="catalytic activity">
    <reaction evidence="20">
        <text>P(1),P(3)-bis(5'-adenosyl) triphosphate + H2O = AMP + ADP + 2 H(+)</text>
        <dbReference type="Rhea" id="RHEA:13893"/>
        <dbReference type="ChEBI" id="CHEBI:15377"/>
        <dbReference type="ChEBI" id="CHEBI:15378"/>
        <dbReference type="ChEBI" id="CHEBI:58529"/>
        <dbReference type="ChEBI" id="CHEBI:456215"/>
        <dbReference type="ChEBI" id="CHEBI:456216"/>
        <dbReference type="EC" id="3.6.1.29"/>
    </reaction>
</comment>
<feature type="non-terminal residue" evidence="21">
    <location>
        <position position="1"/>
    </location>
</feature>
<reference evidence="21 22" key="1">
    <citation type="submission" date="2021-06" db="EMBL/GenBank/DDBJ databases">
        <authorList>
            <person name="Palmer J.M."/>
        </authorList>
    </citation>
    <scope>NUCLEOTIDE SEQUENCE [LARGE SCALE GENOMIC DNA]</scope>
    <source>
        <strain evidence="21 22">XC_2019</strain>
        <tissue evidence="21">Muscle</tissue>
    </source>
</reference>
<keyword evidence="22" id="KW-1185">Reference proteome</keyword>